<organism evidence="2 4">
    <name type="scientific">Pyrodictium delaneyi</name>
    <dbReference type="NCBI Taxonomy" id="1273541"/>
    <lineage>
        <taxon>Archaea</taxon>
        <taxon>Thermoproteota</taxon>
        <taxon>Thermoprotei</taxon>
        <taxon>Desulfurococcales</taxon>
        <taxon>Pyrodictiaceae</taxon>
        <taxon>Pyrodictium</taxon>
    </lineage>
</organism>
<evidence type="ECO:0000313" key="2">
    <source>
        <dbReference type="EMBL" id="ALL00909.1"/>
    </source>
</evidence>
<accession>A0A0P0N3J6</accession>
<gene>
    <name evidence="3" type="ORF">Pdsh_01355</name>
    <name evidence="2" type="ORF">Pyrde_0859</name>
</gene>
<evidence type="ECO:0008006" key="6">
    <source>
        <dbReference type="Google" id="ProtNLM"/>
    </source>
</evidence>
<reference evidence="3 5" key="2">
    <citation type="submission" date="2017-05" db="EMBL/GenBank/DDBJ databases">
        <title>The draft genome of the hyperthermophilic archaeon 'Pyrodictium delaneyi strain Hulk', an iron and nitrate reducer, reveals the capacity for sulfate reduction.</title>
        <authorList>
            <person name="Demey L.M."/>
            <person name="Miller C."/>
            <person name="Manzella M."/>
            <person name="Reguera G."/>
            <person name="Kashefi K."/>
        </authorList>
    </citation>
    <scope>NUCLEOTIDE SEQUENCE [LARGE SCALE GENOMIC DNA]</scope>
    <source>
        <strain evidence="3 5">Hulk</strain>
    </source>
</reference>
<dbReference type="EMBL" id="NCQP01000001">
    <property type="protein sequence ID" value="OWJ55473.1"/>
    <property type="molecule type" value="Genomic_DNA"/>
</dbReference>
<evidence type="ECO:0000313" key="3">
    <source>
        <dbReference type="EMBL" id="OWJ55473.1"/>
    </source>
</evidence>
<sequence length="1047" mass="116778">MAGGRAGWVPFEEIREGHITDSSFVVQLWYVHRGCPGGGWSCVDERYRDPVKFFDRTYFSEGLRQVLGNVVRRLVYGGEGNAVVLLHTGFGGGKSHTLLSIYHVARGLGEAARSRRLREFLHEVGVEPGEAGFRSAVAVFDGAAVDPVRLRDVYGAPNAWVFILEELVRSAGASELARRVARYRRAAPGSEEIGEILARLEGAGVRPVILIDEIAMYLRNLEVRGDEEARREAEGLRIFLHNLAVAVSNSRYAVLAIATPQQYEGESQQVIATLSDVKRVAMPTSIVGRGDAAAVLRAALLEEVDEAAAAAVAEKYARLYEGERDRFPVDASMPEYRRRMASSYPFHPFLVDVLYGELAEVPGFQGTRDILRIVAWALYWRSRGGDTYDMLVLGDLDATRREILDELLTRNELLKKLRNAVSYDVEVIEEIDEKLAREGLPRVASLTYSAVLVRSAAGKPSRPEEVALGAVTPVRGVTVQLVQHMLESELLRKTAHLHRIDRGGETLYMVKSRANIYMLVHRIAGEILARSRDRVLERLRREIGKIAKPTAECRIVVWPRHPGQVEDTPRIKLVLLDPEEPAVAAGGGRLLGLLERFTMYSQAGAGAAYRKHRNTVLYLVPDMRLYQQLLQSIARLMAVERLMQPEQKQYYGLEKADEDELNRMRNELLDEIASDTAALYATLYYPLEARPDGSVVFDKAELDPSKIRGSGLWQTVREKLREIGKLATDVPEEYVLTEILAKRYNALRRPLGVDEIASAFTEDPSSVLLIDPEKVVREKLASLVERGRLVALTPSGPVCMKRPALASKDVRFAPCSSPEARQSCVVETGDEGLECRPKPPQDCRSPVWDTETRTWKCTEQAEPGEETGETEETGREIGRAVAEPPRQPARPWTLSYRGINPYQLREELLKTDRLEEPVEAISLRLVLSGGVDQQLVSGLKILLQAVKDMASRGSGYSLNARAVVRSESRVSSVTIDAETASIEQLYRILDVARSLGGIAEVRLDIDLRRREGKPLLLRDVADALNRRMLAKYPGLQLEDVYIELSRG</sequence>
<evidence type="ECO:0000313" key="5">
    <source>
        <dbReference type="Proteomes" id="UP000196694"/>
    </source>
</evidence>
<dbReference type="InterPro" id="IPR007555">
    <property type="entry name" value="DUF499"/>
</dbReference>
<dbReference type="OrthoDB" id="18496at2157"/>
<dbReference type="AlphaFoldDB" id="A0A0P0N3J6"/>
<dbReference type="EMBL" id="CP013011">
    <property type="protein sequence ID" value="ALL00909.1"/>
    <property type="molecule type" value="Genomic_DNA"/>
</dbReference>
<protein>
    <recommendedName>
        <fullName evidence="6">ATP-binding protein</fullName>
    </recommendedName>
</protein>
<dbReference type="Proteomes" id="UP000196694">
    <property type="component" value="Unassembled WGS sequence"/>
</dbReference>
<feature type="region of interest" description="Disordered" evidence="1">
    <location>
        <begin position="859"/>
        <end position="889"/>
    </location>
</feature>
<name>A0A0P0N3J6_9CREN</name>
<evidence type="ECO:0000256" key="1">
    <source>
        <dbReference type="SAM" id="MobiDB-lite"/>
    </source>
</evidence>
<dbReference type="RefSeq" id="WP_055408547.1">
    <property type="nucleotide sequence ID" value="NZ_CP013011.1"/>
</dbReference>
<evidence type="ECO:0000313" key="4">
    <source>
        <dbReference type="Proteomes" id="UP000058613"/>
    </source>
</evidence>
<keyword evidence="5" id="KW-1185">Reference proteome</keyword>
<feature type="compositionally biased region" description="Acidic residues" evidence="1">
    <location>
        <begin position="862"/>
        <end position="871"/>
    </location>
</feature>
<proteinExistence type="predicted"/>
<dbReference type="Pfam" id="PF04465">
    <property type="entry name" value="DUF499"/>
    <property type="match status" value="1"/>
</dbReference>
<dbReference type="KEGG" id="pdl:Pyrde_0859"/>
<dbReference type="STRING" id="1273541.Pyrde_0859"/>
<dbReference type="Proteomes" id="UP000058613">
    <property type="component" value="Chromosome"/>
</dbReference>
<dbReference type="GeneID" id="26099198"/>
<reference evidence="2 4" key="1">
    <citation type="submission" date="2015-10" db="EMBL/GenBank/DDBJ databases">
        <title>Complete genome sequence of hyperthermophilic archaeon Pyrodictium delaneyi Su06.</title>
        <authorList>
            <person name="Jung J.-H."/>
            <person name="Lin J."/>
            <person name="Holden J.F."/>
            <person name="Park C.-S."/>
        </authorList>
    </citation>
    <scope>NUCLEOTIDE SEQUENCE [LARGE SCALE GENOMIC DNA]</scope>
    <source>
        <strain evidence="2 4">Su06</strain>
    </source>
</reference>